<reference evidence="7" key="1">
    <citation type="journal article" date="2019" name="Int. J. Syst. Evol. Microbiol.">
        <title>The Global Catalogue of Microorganisms (GCM) 10K type strain sequencing project: providing services to taxonomists for standard genome sequencing and annotation.</title>
        <authorList>
            <consortium name="The Broad Institute Genomics Platform"/>
            <consortium name="The Broad Institute Genome Sequencing Center for Infectious Disease"/>
            <person name="Wu L."/>
            <person name="Ma J."/>
        </authorList>
    </citation>
    <scope>NUCLEOTIDE SEQUENCE [LARGE SCALE GENOMIC DNA]</scope>
    <source>
        <strain evidence="7">KCTC 52165</strain>
    </source>
</reference>
<keyword evidence="2 6" id="KW-0378">Hydrolase</keyword>
<dbReference type="Gene3D" id="3.60.21.10">
    <property type="match status" value="1"/>
</dbReference>
<dbReference type="InterPro" id="IPR004843">
    <property type="entry name" value="Calcineurin-like_PHP"/>
</dbReference>
<dbReference type="PANTHER" id="PTHR42988:SF2">
    <property type="entry name" value="CYCLIC NUCLEOTIDE PHOSPHODIESTERASE CBUA0032-RELATED"/>
    <property type="match status" value="1"/>
</dbReference>
<dbReference type="InterPro" id="IPR050884">
    <property type="entry name" value="CNP_phosphodiesterase-III"/>
</dbReference>
<dbReference type="InterPro" id="IPR029052">
    <property type="entry name" value="Metallo-depent_PP-like"/>
</dbReference>
<feature type="domain" description="Calcineurin-like phosphoesterase" evidence="5">
    <location>
        <begin position="2"/>
        <end position="228"/>
    </location>
</feature>
<comment type="similarity">
    <text evidence="4">Belongs to the cyclic nucleotide phosphodiesterase class-III family.</text>
</comment>
<dbReference type="PANTHER" id="PTHR42988">
    <property type="entry name" value="PHOSPHOHYDROLASE"/>
    <property type="match status" value="1"/>
</dbReference>
<dbReference type="GO" id="GO:0016787">
    <property type="term" value="F:hydrolase activity"/>
    <property type="evidence" value="ECO:0007669"/>
    <property type="project" value="UniProtKB-KW"/>
</dbReference>
<evidence type="ECO:0000313" key="6">
    <source>
        <dbReference type="EMBL" id="MFC3205231.1"/>
    </source>
</evidence>
<accession>A0ABV7K5G2</accession>
<keyword evidence="3" id="KW-0408">Iron</keyword>
<protein>
    <submittedName>
        <fullName evidence="6">Metallophosphoesterase family protein</fullName>
        <ecNumber evidence="6">3.1.-.-</ecNumber>
    </submittedName>
</protein>
<gene>
    <name evidence="6" type="ORF">ACFOHJ_03320</name>
</gene>
<comment type="caution">
    <text evidence="6">The sequence shown here is derived from an EMBL/GenBank/DDBJ whole genome shotgun (WGS) entry which is preliminary data.</text>
</comment>
<evidence type="ECO:0000256" key="3">
    <source>
        <dbReference type="ARBA" id="ARBA00023004"/>
    </source>
</evidence>
<keyword evidence="1" id="KW-0479">Metal-binding</keyword>
<evidence type="ECO:0000256" key="4">
    <source>
        <dbReference type="ARBA" id="ARBA00025742"/>
    </source>
</evidence>
<keyword evidence="7" id="KW-1185">Reference proteome</keyword>
<dbReference type="Proteomes" id="UP001595583">
    <property type="component" value="Unassembled WGS sequence"/>
</dbReference>
<sequence length="308" mass="33224">MFRLAHISDVHLGPLPAVTYRDLASKRVVGYVNWQRNRRRHMVDALTDTLVADLKASEPGHIAVTGDLVNLALDGEIELARLWLETLGPPHDVSLVPGNHDAYVPGAFGKACRSWSAWMSGDGEEGPVSRDTFPYLRVRENIALIGVSTARATAPFMASGFFREGQAARLEKILEETAGRGLCRVVMIHHPPVRGAVSQHKRLFGVGRFQKAMRRCGAELILHGHSHLPSLYHLDGAGGKIPVVGVAAAGQAPGGSHPAAQYNLLDIDGGKGDWRIRLTRRGLTGTALPLADLEAVELSGKAAAFVRN</sequence>
<dbReference type="RefSeq" id="WP_378218509.1">
    <property type="nucleotide sequence ID" value="NZ_JBHRTK010000003.1"/>
</dbReference>
<dbReference type="Pfam" id="PF00149">
    <property type="entry name" value="Metallophos"/>
    <property type="match status" value="1"/>
</dbReference>
<evidence type="ECO:0000256" key="2">
    <source>
        <dbReference type="ARBA" id="ARBA00022801"/>
    </source>
</evidence>
<dbReference type="EMBL" id="JBHRTK010000003">
    <property type="protein sequence ID" value="MFC3205231.1"/>
    <property type="molecule type" value="Genomic_DNA"/>
</dbReference>
<name>A0ABV7K5G2_9HYPH</name>
<organism evidence="6 7">
    <name type="scientific">Aquamicrobium soli</name>
    <dbReference type="NCBI Taxonomy" id="1811518"/>
    <lineage>
        <taxon>Bacteria</taxon>
        <taxon>Pseudomonadati</taxon>
        <taxon>Pseudomonadota</taxon>
        <taxon>Alphaproteobacteria</taxon>
        <taxon>Hyphomicrobiales</taxon>
        <taxon>Phyllobacteriaceae</taxon>
        <taxon>Aquamicrobium</taxon>
    </lineage>
</organism>
<evidence type="ECO:0000256" key="1">
    <source>
        <dbReference type="ARBA" id="ARBA00022723"/>
    </source>
</evidence>
<proteinExistence type="inferred from homology"/>
<dbReference type="SUPFAM" id="SSF56300">
    <property type="entry name" value="Metallo-dependent phosphatases"/>
    <property type="match status" value="1"/>
</dbReference>
<evidence type="ECO:0000259" key="5">
    <source>
        <dbReference type="Pfam" id="PF00149"/>
    </source>
</evidence>
<dbReference type="EC" id="3.1.-.-" evidence="6"/>
<evidence type="ECO:0000313" key="7">
    <source>
        <dbReference type="Proteomes" id="UP001595583"/>
    </source>
</evidence>